<evidence type="ECO:0000256" key="1">
    <source>
        <dbReference type="SAM" id="MobiDB-lite"/>
    </source>
</evidence>
<keyword evidence="3" id="KW-1185">Reference proteome</keyword>
<evidence type="ECO:0000313" key="2">
    <source>
        <dbReference type="EMBL" id="MDM7889221.1"/>
    </source>
</evidence>
<feature type="region of interest" description="Disordered" evidence="1">
    <location>
        <begin position="98"/>
        <end position="140"/>
    </location>
</feature>
<gene>
    <name evidence="2" type="ORF">QUG98_12255</name>
</gene>
<name>A0ABT7TI14_9MICO</name>
<dbReference type="RefSeq" id="WP_289470788.1">
    <property type="nucleotide sequence ID" value="NZ_JAUCMM010000008.1"/>
</dbReference>
<reference evidence="2 3" key="1">
    <citation type="submission" date="2023-06" db="EMBL/GenBank/DDBJ databases">
        <authorList>
            <person name="Feng G."/>
            <person name="Li J."/>
            <person name="Zhu H."/>
        </authorList>
    </citation>
    <scope>NUCLEOTIDE SEQUENCE [LARGE SCALE GENOMIC DNA]</scope>
    <source>
        <strain evidence="2 3">RHCJP20</strain>
    </source>
</reference>
<organism evidence="2 3">
    <name type="scientific">Curtobacterium subtropicum</name>
    <dbReference type="NCBI Taxonomy" id="3055138"/>
    <lineage>
        <taxon>Bacteria</taxon>
        <taxon>Bacillati</taxon>
        <taxon>Actinomycetota</taxon>
        <taxon>Actinomycetes</taxon>
        <taxon>Micrococcales</taxon>
        <taxon>Microbacteriaceae</taxon>
        <taxon>Curtobacterium</taxon>
    </lineage>
</organism>
<protein>
    <submittedName>
        <fullName evidence="2">Uncharacterized protein</fullName>
    </submittedName>
</protein>
<accession>A0ABT7TI14</accession>
<proteinExistence type="predicted"/>
<dbReference type="EMBL" id="JAUCMM010000008">
    <property type="protein sequence ID" value="MDM7889221.1"/>
    <property type="molecule type" value="Genomic_DNA"/>
</dbReference>
<dbReference type="Proteomes" id="UP001235720">
    <property type="component" value="Unassembled WGS sequence"/>
</dbReference>
<evidence type="ECO:0000313" key="3">
    <source>
        <dbReference type="Proteomes" id="UP001235720"/>
    </source>
</evidence>
<comment type="caution">
    <text evidence="2">The sequence shown here is derived from an EMBL/GenBank/DDBJ whole genome shotgun (WGS) entry which is preliminary data.</text>
</comment>
<feature type="compositionally biased region" description="Pro residues" evidence="1">
    <location>
        <begin position="109"/>
        <end position="118"/>
    </location>
</feature>
<sequence length="196" mass="21061">MQETSSERWFAVRCVFRYRRGTFEERIVTVLATSAEDAIAKAEDDAAEYAATMRTKYLGLAQSYELPDGPGDGAEVFSLLRDSDLPDDAYLDAFFDTGGERQRDVETPAAPPDRPAGPPTEETSPADETDPVPPGARSVGTVALPTWTINHFSQSNPTGEGQGDVAALLRRVAQTIDDLGDVSIEDITFASSVTAG</sequence>